<gene>
    <name evidence="13" type="primary">ZNF114</name>
</gene>
<dbReference type="SMART" id="SM00355">
    <property type="entry name" value="ZnF_C2H2"/>
    <property type="match status" value="4"/>
</dbReference>
<dbReference type="PROSITE" id="PS50805">
    <property type="entry name" value="KRAB"/>
    <property type="match status" value="1"/>
</dbReference>
<dbReference type="GO" id="GO:0010629">
    <property type="term" value="P:negative regulation of gene expression"/>
    <property type="evidence" value="ECO:0007669"/>
    <property type="project" value="UniProtKB-ARBA"/>
</dbReference>
<evidence type="ECO:0000259" key="10">
    <source>
        <dbReference type="PROSITE" id="PS50157"/>
    </source>
</evidence>
<accession>A0A7E6CMA2</accession>
<evidence type="ECO:0000256" key="3">
    <source>
        <dbReference type="ARBA" id="ARBA00022737"/>
    </source>
</evidence>
<dbReference type="PROSITE" id="PS50157">
    <property type="entry name" value="ZINC_FINGER_C2H2_2"/>
    <property type="match status" value="4"/>
</dbReference>
<dbReference type="GO" id="GO:0008270">
    <property type="term" value="F:zinc ion binding"/>
    <property type="evidence" value="ECO:0007669"/>
    <property type="project" value="UniProtKB-KW"/>
</dbReference>
<dbReference type="Proteomes" id="UP000504628">
    <property type="component" value="Chromosome 12"/>
</dbReference>
<dbReference type="SUPFAM" id="SSF109640">
    <property type="entry name" value="KRAB domain (Kruppel-associated box)"/>
    <property type="match status" value="1"/>
</dbReference>
<dbReference type="FunFam" id="3.30.160.60:FF:000634">
    <property type="entry name" value="Zinc finger X-chromosomal protein"/>
    <property type="match status" value="1"/>
</dbReference>
<protein>
    <submittedName>
        <fullName evidence="13">Zinc finger protein 114</fullName>
    </submittedName>
</protein>
<feature type="domain" description="C2H2-type" evidence="10">
    <location>
        <begin position="325"/>
        <end position="352"/>
    </location>
</feature>
<dbReference type="CDD" id="cd07765">
    <property type="entry name" value="KRAB_A-box"/>
    <property type="match status" value="1"/>
</dbReference>
<reference evidence="13" key="1">
    <citation type="submission" date="2025-08" db="UniProtKB">
        <authorList>
            <consortium name="RefSeq"/>
        </authorList>
    </citation>
    <scope>IDENTIFICATION</scope>
    <source>
        <tissue evidence="13">Muscle</tissue>
    </source>
</reference>
<dbReference type="FunFam" id="3.30.160.60:FF:000690">
    <property type="entry name" value="Zinc finger protein 354C"/>
    <property type="match status" value="2"/>
</dbReference>
<dbReference type="FunFam" id="3.30.160.60:FF:000204">
    <property type="entry name" value="Zinc finger protein 331"/>
    <property type="match status" value="1"/>
</dbReference>
<dbReference type="RefSeq" id="XP_035868017.1">
    <property type="nucleotide sequence ID" value="XM_036012124.1"/>
</dbReference>
<feature type="domain" description="C2H2-type" evidence="10">
    <location>
        <begin position="381"/>
        <end position="404"/>
    </location>
</feature>
<dbReference type="Pfam" id="PF00096">
    <property type="entry name" value="zf-C2H2"/>
    <property type="match status" value="4"/>
</dbReference>
<dbReference type="FunCoup" id="A0A7E6CMA2">
    <property type="interactions" value="1"/>
</dbReference>
<dbReference type="GeneID" id="114511477"/>
<dbReference type="InterPro" id="IPR013087">
    <property type="entry name" value="Znf_C2H2_type"/>
</dbReference>
<dbReference type="GO" id="GO:0000981">
    <property type="term" value="F:DNA-binding transcription factor activity, RNA polymerase II-specific"/>
    <property type="evidence" value="ECO:0007669"/>
    <property type="project" value="TreeGrafter"/>
</dbReference>
<feature type="compositionally biased region" description="Polar residues" evidence="9">
    <location>
        <begin position="175"/>
        <end position="193"/>
    </location>
</feature>
<keyword evidence="2" id="KW-0479">Metal-binding</keyword>
<evidence type="ECO:0000256" key="4">
    <source>
        <dbReference type="ARBA" id="ARBA00022771"/>
    </source>
</evidence>
<dbReference type="GO" id="GO:0005634">
    <property type="term" value="C:nucleus"/>
    <property type="evidence" value="ECO:0007669"/>
    <property type="project" value="UniProtKB-SubCell"/>
</dbReference>
<evidence type="ECO:0000256" key="2">
    <source>
        <dbReference type="ARBA" id="ARBA00022723"/>
    </source>
</evidence>
<keyword evidence="5" id="KW-0862">Zinc</keyword>
<dbReference type="InterPro" id="IPR036051">
    <property type="entry name" value="KRAB_dom_sf"/>
</dbReference>
<keyword evidence="7" id="KW-0539">Nucleus</keyword>
<dbReference type="AlphaFoldDB" id="A0A7E6CMA2"/>
<dbReference type="InterPro" id="IPR036236">
    <property type="entry name" value="Znf_C2H2_sf"/>
</dbReference>
<feature type="compositionally biased region" description="Basic and acidic residues" evidence="9">
    <location>
        <begin position="83"/>
        <end position="97"/>
    </location>
</feature>
<evidence type="ECO:0000256" key="5">
    <source>
        <dbReference type="ARBA" id="ARBA00022833"/>
    </source>
</evidence>
<dbReference type="PANTHER" id="PTHR24381">
    <property type="entry name" value="ZINC FINGER PROTEIN"/>
    <property type="match status" value="1"/>
</dbReference>
<dbReference type="PROSITE" id="PS00028">
    <property type="entry name" value="ZINC_FINGER_C2H2_1"/>
    <property type="match status" value="4"/>
</dbReference>
<keyword evidence="3" id="KW-0677">Repeat</keyword>
<organism evidence="12 13">
    <name type="scientific">Phyllostomus discolor</name>
    <name type="common">pale spear-nosed bat</name>
    <dbReference type="NCBI Taxonomy" id="89673"/>
    <lineage>
        <taxon>Eukaryota</taxon>
        <taxon>Metazoa</taxon>
        <taxon>Chordata</taxon>
        <taxon>Craniata</taxon>
        <taxon>Vertebrata</taxon>
        <taxon>Euteleostomi</taxon>
        <taxon>Mammalia</taxon>
        <taxon>Eutheria</taxon>
        <taxon>Laurasiatheria</taxon>
        <taxon>Chiroptera</taxon>
        <taxon>Yangochiroptera</taxon>
        <taxon>Phyllostomidae</taxon>
        <taxon>Phyllostominae</taxon>
        <taxon>Phyllostomus</taxon>
    </lineage>
</organism>
<dbReference type="GO" id="GO:0045892">
    <property type="term" value="P:negative regulation of DNA-templated transcription"/>
    <property type="evidence" value="ECO:0007669"/>
    <property type="project" value="UniProtKB-ARBA"/>
</dbReference>
<evidence type="ECO:0000256" key="7">
    <source>
        <dbReference type="ARBA" id="ARBA00023242"/>
    </source>
</evidence>
<sequence length="404" mass="45150">MEPVTFGDVTLNFTKEEWSLLDLKQRRLYRDVMLENFRNLACIDQAIQPKTKDSVSQQDILAKKTLHTANRVSLTSNSAALRGDWECPRTQEPRGQRGQEGQPTAAAQEEDKSLARDCAYPKMRECPAPSSKLVPSRGDSTRKYSPPNIWKPNCALPSNHTTSENSKDGRGLWQNVPSAPRKSTPTDVKSNTQVETQNHGLRLHDEKCAGAAVPGWDPPGRVFAKGGALGTHETHIKKKTFTSNTFENTSQSCSLRGVQVPSHTAGADNKNNQSGKTSVRVAVSESHRSTRTGEKNYKCEDCRRAFAYHSFLMQHMKIHTGEKPYECEMCGKAFRYSLHLNKHLARHMAEKSHKCKECGKAFRKSSGLTKHVRIHTGERPYVCKVCGRGFTGHSGLTSHLKKHN</sequence>
<keyword evidence="4 8" id="KW-0863">Zinc-finger</keyword>
<name>A0A7E6CMA2_9CHIR</name>
<feature type="domain" description="C2H2-type" evidence="10">
    <location>
        <begin position="297"/>
        <end position="324"/>
    </location>
</feature>
<dbReference type="CTD" id="163071"/>
<feature type="domain" description="C2H2-type" evidence="10">
    <location>
        <begin position="353"/>
        <end position="380"/>
    </location>
</feature>
<proteinExistence type="predicted"/>
<keyword evidence="12" id="KW-1185">Reference proteome</keyword>
<dbReference type="PANTHER" id="PTHR24381:SF44">
    <property type="entry name" value="ZINC FINGER PROTEIN 560"/>
    <property type="match status" value="1"/>
</dbReference>
<dbReference type="OrthoDB" id="9516563at2759"/>
<comment type="subcellular location">
    <subcellularLocation>
        <location evidence="1">Nucleus</location>
    </subcellularLocation>
</comment>
<evidence type="ECO:0000256" key="8">
    <source>
        <dbReference type="PROSITE-ProRule" id="PRU00042"/>
    </source>
</evidence>
<dbReference type="GO" id="GO:0000977">
    <property type="term" value="F:RNA polymerase II transcription regulatory region sequence-specific DNA binding"/>
    <property type="evidence" value="ECO:0007669"/>
    <property type="project" value="TreeGrafter"/>
</dbReference>
<dbReference type="SMART" id="SM00349">
    <property type="entry name" value="KRAB"/>
    <property type="match status" value="1"/>
</dbReference>
<evidence type="ECO:0000259" key="11">
    <source>
        <dbReference type="PROSITE" id="PS50805"/>
    </source>
</evidence>
<dbReference type="Pfam" id="PF01352">
    <property type="entry name" value="KRAB"/>
    <property type="match status" value="1"/>
</dbReference>
<evidence type="ECO:0000313" key="13">
    <source>
        <dbReference type="RefSeq" id="XP_035868017.1"/>
    </source>
</evidence>
<evidence type="ECO:0000313" key="12">
    <source>
        <dbReference type="Proteomes" id="UP000504628"/>
    </source>
</evidence>
<dbReference type="InParanoid" id="A0A7E6CMA2"/>
<keyword evidence="6" id="KW-0238">DNA-binding</keyword>
<dbReference type="SUPFAM" id="SSF57667">
    <property type="entry name" value="beta-beta-alpha zinc fingers"/>
    <property type="match status" value="3"/>
</dbReference>
<evidence type="ECO:0000256" key="6">
    <source>
        <dbReference type="ARBA" id="ARBA00023125"/>
    </source>
</evidence>
<feature type="domain" description="KRAB" evidence="11">
    <location>
        <begin position="4"/>
        <end position="77"/>
    </location>
</feature>
<dbReference type="Gene3D" id="3.30.160.60">
    <property type="entry name" value="Classic Zinc Finger"/>
    <property type="match status" value="4"/>
</dbReference>
<dbReference type="KEGG" id="pdic:114511477"/>
<dbReference type="Gene3D" id="6.10.140.140">
    <property type="match status" value="1"/>
</dbReference>
<evidence type="ECO:0000256" key="1">
    <source>
        <dbReference type="ARBA" id="ARBA00004123"/>
    </source>
</evidence>
<evidence type="ECO:0000256" key="9">
    <source>
        <dbReference type="SAM" id="MobiDB-lite"/>
    </source>
</evidence>
<dbReference type="InterPro" id="IPR001909">
    <property type="entry name" value="KRAB"/>
</dbReference>
<feature type="region of interest" description="Disordered" evidence="9">
    <location>
        <begin position="75"/>
        <end position="193"/>
    </location>
</feature>